<dbReference type="FunFam" id="3.40.50.620:FF:000033">
    <property type="entry name" value="tryptophan--tRNA ligase, cytoplasmic"/>
    <property type="match status" value="1"/>
</dbReference>
<evidence type="ECO:0000256" key="13">
    <source>
        <dbReference type="RuleBase" id="RU363036"/>
    </source>
</evidence>
<keyword evidence="17" id="KW-1185">Reference proteome</keyword>
<evidence type="ECO:0000256" key="2">
    <source>
        <dbReference type="ARBA" id="ARBA00005594"/>
    </source>
</evidence>
<dbReference type="InterPro" id="IPR001412">
    <property type="entry name" value="aa-tRNA-synth_I_CS"/>
</dbReference>
<dbReference type="GeneID" id="16075124"/>
<sequence>MIEIVWAEENDFVASVAECKHNVVLEDEFKQAWGCGVVVTQEDIDRVVAQVVEEERAVLEENGWGYKARLIPKVRKQLQFASGKLVNEALDRQLVSVLGENTADAKAKFQENMKKKRKQKKKEQKQEQKAAEQAVTQQQEEKAEEKTEEHKHDGGQKVTPWEASADKEFDYNRLIEHFGSQHLTQEHLDKIAALGIPVHHFLKRNIFFSHRDFDTVLEKKAKGEPIFLYTGRGPSSQAMHLGHLIPFLFTKYLQEAFDLPLVIQMTDDEKFLFKRNLTLDDDPETGVAALCRENVKDIIAVGFDPDKTFIFSDLQYMGGDFYRNVVRFERCVTLNQAMKIFDFTRENNIGQISFCAIQAVPSFPSSFPGIIQPGAHCLIPCAIDQDPYFRLTRDVAPRLGYEKPSLLHSVFFPAMTGGSSKMSSSANAVASIFLTDDQDTVRSKIFKYAFSGAPNTLKEFKEQGADLDADISYQYLRFFMEDDEKLEAIGSAYAAGDEKMTTAAVKEELTKVLQHIVKQHQERRAQVTDADVEKFMTPRKLGGQSF</sequence>
<evidence type="ECO:0000256" key="6">
    <source>
        <dbReference type="ARBA" id="ARBA00022598"/>
    </source>
</evidence>
<dbReference type="Gene3D" id="1.10.10.2420">
    <property type="match status" value="1"/>
</dbReference>
<evidence type="ECO:0000256" key="11">
    <source>
        <dbReference type="ARBA" id="ARBA00030268"/>
    </source>
</evidence>
<evidence type="ECO:0000256" key="8">
    <source>
        <dbReference type="ARBA" id="ARBA00022840"/>
    </source>
</evidence>
<keyword evidence="9 13" id="KW-0648">Protein biosynthesis</keyword>
<evidence type="ECO:0000313" key="16">
    <source>
        <dbReference type="EMBL" id="EGD72720.1"/>
    </source>
</evidence>
<gene>
    <name evidence="16" type="ORF">PTSG_04448</name>
</gene>
<dbReference type="Gene3D" id="3.40.50.620">
    <property type="entry name" value="HUPs"/>
    <property type="match status" value="1"/>
</dbReference>
<evidence type="ECO:0000256" key="12">
    <source>
        <dbReference type="ARBA" id="ARBA00049929"/>
    </source>
</evidence>
<evidence type="ECO:0000256" key="9">
    <source>
        <dbReference type="ARBA" id="ARBA00022917"/>
    </source>
</evidence>
<dbReference type="Proteomes" id="UP000007799">
    <property type="component" value="Unassembled WGS sequence"/>
</dbReference>
<dbReference type="InterPro" id="IPR002306">
    <property type="entry name" value="Trp-tRNA-ligase"/>
</dbReference>
<feature type="region of interest" description="Disordered" evidence="14">
    <location>
        <begin position="108"/>
        <end position="162"/>
    </location>
</feature>
<dbReference type="PROSITE" id="PS00178">
    <property type="entry name" value="AA_TRNA_LIGASE_I"/>
    <property type="match status" value="1"/>
</dbReference>
<dbReference type="InterPro" id="IPR042559">
    <property type="entry name" value="Gln-tRNA-synth_Ib_RNA-bd_N_2"/>
</dbReference>
<dbReference type="GO" id="GO:0006436">
    <property type="term" value="P:tryptophanyl-tRNA aminoacylation"/>
    <property type="evidence" value="ECO:0007669"/>
    <property type="project" value="InterPro"/>
</dbReference>
<evidence type="ECO:0000256" key="14">
    <source>
        <dbReference type="SAM" id="MobiDB-lite"/>
    </source>
</evidence>
<proteinExistence type="inferred from homology"/>
<evidence type="ECO:0000259" key="15">
    <source>
        <dbReference type="Pfam" id="PF04558"/>
    </source>
</evidence>
<dbReference type="KEGG" id="sre:PTSG_04448"/>
<comment type="catalytic activity">
    <reaction evidence="12">
        <text>tRNA(Trp) + L-tryptophan + ATP = L-tryptophyl-tRNA(Trp) + AMP + diphosphate + H(+)</text>
        <dbReference type="Rhea" id="RHEA:24080"/>
        <dbReference type="Rhea" id="RHEA-COMP:9671"/>
        <dbReference type="Rhea" id="RHEA-COMP:9705"/>
        <dbReference type="ChEBI" id="CHEBI:15378"/>
        <dbReference type="ChEBI" id="CHEBI:30616"/>
        <dbReference type="ChEBI" id="CHEBI:33019"/>
        <dbReference type="ChEBI" id="CHEBI:57912"/>
        <dbReference type="ChEBI" id="CHEBI:78442"/>
        <dbReference type="ChEBI" id="CHEBI:78535"/>
        <dbReference type="ChEBI" id="CHEBI:456215"/>
        <dbReference type="EC" id="6.1.1.2"/>
    </reaction>
</comment>
<dbReference type="NCBIfam" id="TIGR00233">
    <property type="entry name" value="trpS"/>
    <property type="match status" value="1"/>
</dbReference>
<keyword evidence="6 13" id="KW-0436">Ligase</keyword>
<evidence type="ECO:0000256" key="1">
    <source>
        <dbReference type="ARBA" id="ARBA00004496"/>
    </source>
</evidence>
<dbReference type="InterPro" id="IPR014729">
    <property type="entry name" value="Rossmann-like_a/b/a_fold"/>
</dbReference>
<evidence type="ECO:0000313" key="17">
    <source>
        <dbReference type="Proteomes" id="UP000007799"/>
    </source>
</evidence>
<dbReference type="InterPro" id="IPR002305">
    <property type="entry name" value="aa-tRNA-synth_Ic"/>
</dbReference>
<evidence type="ECO:0000256" key="5">
    <source>
        <dbReference type="ARBA" id="ARBA00022490"/>
    </source>
</evidence>
<reference evidence="16" key="1">
    <citation type="submission" date="2009-08" db="EMBL/GenBank/DDBJ databases">
        <title>Annotation of Salpingoeca rosetta.</title>
        <authorList>
            <consortium name="The Broad Institute Genome Sequencing Platform"/>
            <person name="Russ C."/>
            <person name="Cuomo C."/>
            <person name="Burger G."/>
            <person name="Gray M.W."/>
            <person name="Holland P.W.H."/>
            <person name="King N."/>
            <person name="Lang F.B.F."/>
            <person name="Roger A.J."/>
            <person name="Ruiz-Trillo I."/>
            <person name="Young S.K."/>
            <person name="Zeng Q."/>
            <person name="Gargeya S."/>
            <person name="Alvarado L."/>
            <person name="Berlin A."/>
            <person name="Chapman S.B."/>
            <person name="Chen Z."/>
            <person name="Freedman E."/>
            <person name="Gellesch M."/>
            <person name="Goldberg J."/>
            <person name="Griggs A."/>
            <person name="Gujja S."/>
            <person name="Heilman E."/>
            <person name="Heiman D."/>
            <person name="Howarth C."/>
            <person name="Mehta T."/>
            <person name="Neiman D."/>
            <person name="Pearson M."/>
            <person name="Roberts A."/>
            <person name="Saif S."/>
            <person name="Shea T."/>
            <person name="Shenoy N."/>
            <person name="Sisk P."/>
            <person name="Stolte C."/>
            <person name="Sykes S."/>
            <person name="White J."/>
            <person name="Yandava C."/>
            <person name="Haas B."/>
            <person name="Nusbaum C."/>
            <person name="Birren B."/>
        </authorList>
    </citation>
    <scope>NUCLEOTIDE SEQUENCE [LARGE SCALE GENOMIC DNA]</scope>
    <source>
        <strain evidence="16">ATCC 50818</strain>
    </source>
</reference>
<dbReference type="EC" id="6.1.1.2" evidence="3"/>
<feature type="compositionally biased region" description="Basic and acidic residues" evidence="14">
    <location>
        <begin position="139"/>
        <end position="155"/>
    </location>
</feature>
<dbReference type="GO" id="GO:0005737">
    <property type="term" value="C:cytoplasm"/>
    <property type="evidence" value="ECO:0007669"/>
    <property type="project" value="UniProtKB-SubCell"/>
</dbReference>
<dbReference type="SUPFAM" id="SSF52374">
    <property type="entry name" value="Nucleotidylyl transferase"/>
    <property type="match status" value="1"/>
</dbReference>
<dbReference type="AlphaFoldDB" id="F2U8L2"/>
<dbReference type="InParanoid" id="F2U8L2"/>
<dbReference type="Gene3D" id="1.10.240.10">
    <property type="entry name" value="Tyrosyl-Transfer RNA Synthetase"/>
    <property type="match status" value="1"/>
</dbReference>
<dbReference type="PANTHER" id="PTHR10055">
    <property type="entry name" value="TRYPTOPHANYL-TRNA SYNTHETASE"/>
    <property type="match status" value="1"/>
</dbReference>
<dbReference type="OMA" id="SIYHRFM"/>
<comment type="similarity">
    <text evidence="2 13">Belongs to the class-I aminoacyl-tRNA synthetase family.</text>
</comment>
<dbReference type="PRINTS" id="PR01039">
    <property type="entry name" value="TRNASYNTHTRP"/>
</dbReference>
<dbReference type="EMBL" id="GL832964">
    <property type="protein sequence ID" value="EGD72720.1"/>
    <property type="molecule type" value="Genomic_DNA"/>
</dbReference>
<dbReference type="eggNOG" id="KOG2145">
    <property type="taxonomic scope" value="Eukaryota"/>
</dbReference>
<keyword evidence="10 13" id="KW-0030">Aminoacyl-tRNA synthetase</keyword>
<evidence type="ECO:0000256" key="10">
    <source>
        <dbReference type="ARBA" id="ARBA00023146"/>
    </source>
</evidence>
<feature type="domain" description="Glutaminyl-tRNA synthetase class Ib non-specific RNA-binding" evidence="15">
    <location>
        <begin position="20"/>
        <end position="82"/>
    </location>
</feature>
<protein>
    <recommendedName>
        <fullName evidence="4">Tryptophan--tRNA ligase, cytoplasmic</fullName>
        <ecNumber evidence="3">6.1.1.2</ecNumber>
    </recommendedName>
    <alternativeName>
        <fullName evidence="11">Tryptophanyl-tRNA synthetase</fullName>
    </alternativeName>
</protein>
<dbReference type="RefSeq" id="XP_004994543.1">
    <property type="nucleotide sequence ID" value="XM_004994486.1"/>
</dbReference>
<dbReference type="STRING" id="946362.F2U8L2"/>
<evidence type="ECO:0000256" key="4">
    <source>
        <dbReference type="ARBA" id="ARBA00013782"/>
    </source>
</evidence>
<dbReference type="PANTHER" id="PTHR10055:SF1">
    <property type="entry name" value="TRYPTOPHAN--TRNA LIGASE, CYTOPLASMIC"/>
    <property type="match status" value="1"/>
</dbReference>
<evidence type="ECO:0000256" key="7">
    <source>
        <dbReference type="ARBA" id="ARBA00022741"/>
    </source>
</evidence>
<keyword evidence="5" id="KW-0963">Cytoplasm</keyword>
<dbReference type="GO" id="GO:0005524">
    <property type="term" value="F:ATP binding"/>
    <property type="evidence" value="ECO:0007669"/>
    <property type="project" value="UniProtKB-KW"/>
</dbReference>
<dbReference type="Pfam" id="PF04558">
    <property type="entry name" value="tRNA_synt_1c_R1"/>
    <property type="match status" value="1"/>
</dbReference>
<feature type="compositionally biased region" description="Basic residues" evidence="14">
    <location>
        <begin position="114"/>
        <end position="123"/>
    </location>
</feature>
<keyword evidence="8 13" id="KW-0067">ATP-binding</keyword>
<dbReference type="GO" id="GO:0004830">
    <property type="term" value="F:tryptophan-tRNA ligase activity"/>
    <property type="evidence" value="ECO:0007669"/>
    <property type="project" value="UniProtKB-EC"/>
</dbReference>
<name>F2U8L2_SALR5</name>
<keyword evidence="7 13" id="KW-0547">Nucleotide-binding</keyword>
<dbReference type="InterPro" id="IPR007639">
    <property type="entry name" value="Gln-tRNA-synth_Ib_RNA-bd_N"/>
</dbReference>
<evidence type="ECO:0000256" key="3">
    <source>
        <dbReference type="ARBA" id="ARBA00013161"/>
    </source>
</evidence>
<dbReference type="FunCoup" id="F2U8L2">
    <property type="interactions" value="1781"/>
</dbReference>
<accession>F2U8L2</accession>
<dbReference type="FunFam" id="1.10.240.10:FF:000007">
    <property type="entry name" value="Tryptophan--tRNA ligase"/>
    <property type="match status" value="1"/>
</dbReference>
<comment type="subcellular location">
    <subcellularLocation>
        <location evidence="1">Cytoplasm</location>
    </subcellularLocation>
</comment>
<organism evidence="17">
    <name type="scientific">Salpingoeca rosetta (strain ATCC 50818 / BSB-021)</name>
    <dbReference type="NCBI Taxonomy" id="946362"/>
    <lineage>
        <taxon>Eukaryota</taxon>
        <taxon>Choanoflagellata</taxon>
        <taxon>Craspedida</taxon>
        <taxon>Salpingoecidae</taxon>
        <taxon>Salpingoeca</taxon>
    </lineage>
</organism>
<dbReference type="OrthoDB" id="10261385at2759"/>
<dbReference type="Pfam" id="PF00579">
    <property type="entry name" value="tRNA-synt_1b"/>
    <property type="match status" value="1"/>
</dbReference>